<dbReference type="EMBL" id="SZWF01000002">
    <property type="protein sequence ID" value="KAA9395277.1"/>
    <property type="molecule type" value="Genomic_DNA"/>
</dbReference>
<dbReference type="InterPro" id="IPR029065">
    <property type="entry name" value="Enolase_C-like"/>
</dbReference>
<dbReference type="GO" id="GO:0043748">
    <property type="term" value="F:O-succinylbenzoate synthase activity"/>
    <property type="evidence" value="ECO:0007669"/>
    <property type="project" value="UniProtKB-EC"/>
</dbReference>
<evidence type="ECO:0000256" key="3">
    <source>
        <dbReference type="ARBA" id="ARBA00023239"/>
    </source>
</evidence>
<dbReference type="NCBIfam" id="NF002782">
    <property type="entry name" value="PRK02901.1"/>
    <property type="match status" value="1"/>
</dbReference>
<comment type="pathway">
    <text evidence="4">Quinol/quinone metabolism; 1,4-dihydroxy-2-naphthoate biosynthesis; 1,4-dihydroxy-2-naphthoate from chorismate: step 4/7.</text>
</comment>
<comment type="caution">
    <text evidence="7">The sequence shown here is derived from an EMBL/GenBank/DDBJ whole genome shotgun (WGS) entry which is preliminary data.</text>
</comment>
<dbReference type="SFLD" id="SFLDS00001">
    <property type="entry name" value="Enolase"/>
    <property type="match status" value="1"/>
</dbReference>
<dbReference type="InterPro" id="IPR013342">
    <property type="entry name" value="Mandelate_racemase_C"/>
</dbReference>
<dbReference type="UniPathway" id="UPA00079"/>
<evidence type="ECO:0000259" key="6">
    <source>
        <dbReference type="SMART" id="SM00922"/>
    </source>
</evidence>
<feature type="binding site" evidence="4">
    <location>
        <position position="197"/>
    </location>
    <ligand>
        <name>Mg(2+)</name>
        <dbReference type="ChEBI" id="CHEBI:18420"/>
    </ligand>
</feature>
<name>A0A5J5KZY4_9MICC</name>
<feature type="active site" description="Proton donor" evidence="4">
    <location>
        <position position="141"/>
    </location>
</feature>
<dbReference type="EC" id="4.2.1.113" evidence="4"/>
<dbReference type="OrthoDB" id="3725747at2"/>
<feature type="region of interest" description="Disordered" evidence="5">
    <location>
        <begin position="1"/>
        <end position="33"/>
    </location>
</feature>
<dbReference type="CDD" id="cd03320">
    <property type="entry name" value="OSBS"/>
    <property type="match status" value="1"/>
</dbReference>
<keyword evidence="1 4" id="KW-0479">Metal-binding</keyword>
<evidence type="ECO:0000313" key="8">
    <source>
        <dbReference type="Proteomes" id="UP000325957"/>
    </source>
</evidence>
<evidence type="ECO:0000256" key="2">
    <source>
        <dbReference type="ARBA" id="ARBA00022842"/>
    </source>
</evidence>
<dbReference type="GO" id="GO:0000287">
    <property type="term" value="F:magnesium ion binding"/>
    <property type="evidence" value="ECO:0007669"/>
    <property type="project" value="UniProtKB-UniRule"/>
</dbReference>
<keyword evidence="2 4" id="KW-0460">Magnesium</keyword>
<dbReference type="InterPro" id="IPR036849">
    <property type="entry name" value="Enolase-like_C_sf"/>
</dbReference>
<protein>
    <recommendedName>
        <fullName evidence="4">o-succinylbenzoate synthase</fullName>
        <shortName evidence="4">OSB synthase</shortName>
        <shortName evidence="4">OSBS</shortName>
        <ecNumber evidence="4">4.2.1.113</ecNumber>
    </recommendedName>
    <alternativeName>
        <fullName evidence="4">4-(2'-carboxyphenyl)-4-oxybutyric acid synthase</fullName>
    </alternativeName>
    <alternativeName>
        <fullName evidence="4">o-succinylbenzoic acid synthase</fullName>
    </alternativeName>
</protein>
<organism evidence="7 8">
    <name type="scientific">Kocuria coralli</name>
    <dbReference type="NCBI Taxonomy" id="1461025"/>
    <lineage>
        <taxon>Bacteria</taxon>
        <taxon>Bacillati</taxon>
        <taxon>Actinomycetota</taxon>
        <taxon>Actinomycetes</taxon>
        <taxon>Micrococcales</taxon>
        <taxon>Micrococcaceae</taxon>
        <taxon>Kocuria</taxon>
    </lineage>
</organism>
<dbReference type="Pfam" id="PF13378">
    <property type="entry name" value="MR_MLE_C"/>
    <property type="match status" value="1"/>
</dbReference>
<dbReference type="SMART" id="SM00922">
    <property type="entry name" value="MR_MLE"/>
    <property type="match status" value="1"/>
</dbReference>
<feature type="compositionally biased region" description="Basic and acidic residues" evidence="5">
    <location>
        <begin position="1"/>
        <end position="10"/>
    </location>
</feature>
<evidence type="ECO:0000256" key="4">
    <source>
        <dbReference type="HAMAP-Rule" id="MF_00470"/>
    </source>
</evidence>
<keyword evidence="3 4" id="KW-0456">Lyase</keyword>
<dbReference type="UniPathway" id="UPA01057">
    <property type="reaction ID" value="UER00165"/>
</dbReference>
<keyword evidence="8" id="KW-1185">Reference proteome</keyword>
<dbReference type="AlphaFoldDB" id="A0A5J5KZY4"/>
<evidence type="ECO:0000256" key="5">
    <source>
        <dbReference type="SAM" id="MobiDB-lite"/>
    </source>
</evidence>
<feature type="binding site" evidence="4">
    <location>
        <position position="225"/>
    </location>
    <ligand>
        <name>Mg(2+)</name>
        <dbReference type="ChEBI" id="CHEBI:18420"/>
    </ligand>
</feature>
<dbReference type="PANTHER" id="PTHR48073:SF2">
    <property type="entry name" value="O-SUCCINYLBENZOATE SYNTHASE"/>
    <property type="match status" value="1"/>
</dbReference>
<comment type="function">
    <text evidence="4">Converts 2-succinyl-6-hydroxy-2,4-cyclohexadiene-1-carboxylate (SHCHC) to 2-succinylbenzoate (OSB).</text>
</comment>
<reference evidence="7 8" key="1">
    <citation type="submission" date="2019-05" db="EMBL/GenBank/DDBJ databases">
        <title>Kocuria coralli sp. nov., a novel actinobacterium isolated from coral reef seawater.</title>
        <authorList>
            <person name="Li J."/>
        </authorList>
    </citation>
    <scope>NUCLEOTIDE SEQUENCE [LARGE SCALE GENOMIC DNA]</scope>
    <source>
        <strain evidence="7 8">SCSIO 13007</strain>
    </source>
</reference>
<comment type="catalytic activity">
    <reaction evidence="4">
        <text>(1R,6R)-6-hydroxy-2-succinyl-cyclohexa-2,4-diene-1-carboxylate = 2-succinylbenzoate + H2O</text>
        <dbReference type="Rhea" id="RHEA:10196"/>
        <dbReference type="ChEBI" id="CHEBI:15377"/>
        <dbReference type="ChEBI" id="CHEBI:18325"/>
        <dbReference type="ChEBI" id="CHEBI:58689"/>
        <dbReference type="EC" id="4.2.1.113"/>
    </reaction>
</comment>
<feature type="domain" description="Mandelate racemase/muconate lactonizing enzyme C-terminal" evidence="6">
    <location>
        <begin position="121"/>
        <end position="216"/>
    </location>
</feature>
<dbReference type="Gene3D" id="3.20.20.120">
    <property type="entry name" value="Enolase-like C-terminal domain"/>
    <property type="match status" value="1"/>
</dbReference>
<dbReference type="GO" id="GO:0009234">
    <property type="term" value="P:menaquinone biosynthetic process"/>
    <property type="evidence" value="ECO:0007669"/>
    <property type="project" value="UniProtKB-UniRule"/>
</dbReference>
<dbReference type="SFLD" id="SFLDF00009">
    <property type="entry name" value="o-succinylbenzoate_synthase"/>
    <property type="match status" value="1"/>
</dbReference>
<dbReference type="Proteomes" id="UP000325957">
    <property type="component" value="Unassembled WGS sequence"/>
</dbReference>
<gene>
    <name evidence="4" type="primary">menC</name>
    <name evidence="7" type="ORF">FCK90_02385</name>
</gene>
<comment type="cofactor">
    <cofactor evidence="4">
        <name>a divalent metal cation</name>
        <dbReference type="ChEBI" id="CHEBI:60240"/>
    </cofactor>
</comment>
<evidence type="ECO:0000256" key="1">
    <source>
        <dbReference type="ARBA" id="ARBA00022723"/>
    </source>
</evidence>
<dbReference type="SUPFAM" id="SSF51604">
    <property type="entry name" value="Enolase C-terminal domain-like"/>
    <property type="match status" value="1"/>
</dbReference>
<dbReference type="RefSeq" id="WP_158032703.1">
    <property type="nucleotide sequence ID" value="NZ_ML708611.1"/>
</dbReference>
<proteinExistence type="inferred from homology"/>
<dbReference type="HAMAP" id="MF_00470">
    <property type="entry name" value="MenC_1"/>
    <property type="match status" value="1"/>
</dbReference>
<feature type="region of interest" description="Disordered" evidence="5">
    <location>
        <begin position="358"/>
        <end position="377"/>
    </location>
</feature>
<feature type="active site" description="Proton acceptor" evidence="4">
    <location>
        <position position="249"/>
    </location>
</feature>
<comment type="similarity">
    <text evidence="4">Belongs to the mandelate racemase/muconate lactonizing enzyme family. MenC type 1 subfamily.</text>
</comment>
<dbReference type="PANTHER" id="PTHR48073">
    <property type="entry name" value="O-SUCCINYLBENZOATE SYNTHASE-RELATED"/>
    <property type="match status" value="1"/>
</dbReference>
<comment type="pathway">
    <text evidence="4">Quinol/quinone metabolism; menaquinone biosynthesis.</text>
</comment>
<accession>A0A5J5KZY4</accession>
<dbReference type="SFLD" id="SFLDG00180">
    <property type="entry name" value="muconate_cycloisomerase"/>
    <property type="match status" value="1"/>
</dbReference>
<dbReference type="InterPro" id="IPR010196">
    <property type="entry name" value="OSB_synthase_MenC1"/>
</dbReference>
<sequence>MTEPAQRDPEPIESTRPIPRENGRPGPAPDGEIPALDLEQLLEKAIVVDLPLTVRFRGVTRREAVLLPGPRGWGEFAPFLEYDDAEAAAWWRACLEAAYLGFPAPLRSEIPVNATVPAVAPERVPAVLGGYGEDIVAVKVKVAERGQGVEEDEARVAAVRAALPEARIRVDANQGWTVDQAVSALRRLSRYDLEYAEQPAPGVDGLYAVREALHRDGVTVPIAADESVRKAEDPLAVARAGAADLIVVKVAPLGGVRRALSVVEQAGLPAVVSSALDTSVGLSAGVALAASLPELPYACGLGTGALLARDVTEAPLKPEHGKLPVRDYGPGSLEVRGLVVDDARRTWWLDRVRRVHALLEPGPGSGPEPGQQPLEWR</sequence>
<dbReference type="Pfam" id="PF18374">
    <property type="entry name" value="Enolase_like_N"/>
    <property type="match status" value="1"/>
</dbReference>
<evidence type="ECO:0000313" key="7">
    <source>
        <dbReference type="EMBL" id="KAA9395277.1"/>
    </source>
</evidence>
<keyword evidence="4" id="KW-0474">Menaquinone biosynthesis</keyword>
<feature type="binding site" evidence="4">
    <location>
        <position position="171"/>
    </location>
    <ligand>
        <name>Mg(2+)</name>
        <dbReference type="ChEBI" id="CHEBI:18420"/>
    </ligand>
</feature>